<dbReference type="Pfam" id="PF04542">
    <property type="entry name" value="Sigma70_r2"/>
    <property type="match status" value="1"/>
</dbReference>
<dbReference type="InterPro" id="IPR050239">
    <property type="entry name" value="Sigma-70_RNA_pol_init_factors"/>
</dbReference>
<dbReference type="PROSITE" id="PS00716">
    <property type="entry name" value="SIGMA70_2"/>
    <property type="match status" value="1"/>
</dbReference>
<dbReference type="SUPFAM" id="SSF88946">
    <property type="entry name" value="Sigma2 domain of RNA polymerase sigma factors"/>
    <property type="match status" value="1"/>
</dbReference>
<dbReference type="InterPro" id="IPR014284">
    <property type="entry name" value="RNA_pol_sigma-70_dom"/>
</dbReference>
<keyword evidence="2" id="KW-0731">Sigma factor</keyword>
<keyword evidence="1" id="KW-0805">Transcription regulation</keyword>
<keyword evidence="5" id="KW-1133">Transmembrane helix</keyword>
<dbReference type="Pfam" id="PF04545">
    <property type="entry name" value="Sigma70_r4"/>
    <property type="match status" value="1"/>
</dbReference>
<dbReference type="PANTHER" id="PTHR30603:SF60">
    <property type="entry name" value="RNA POLYMERASE SIGMA FACTOR RPOD"/>
    <property type="match status" value="1"/>
</dbReference>
<gene>
    <name evidence="7" type="ORF">SAMN06296429_105152</name>
</gene>
<dbReference type="AlphaFoldDB" id="A0A1W2A8B3"/>
<evidence type="ECO:0000256" key="2">
    <source>
        <dbReference type="ARBA" id="ARBA00023082"/>
    </source>
</evidence>
<feature type="domain" description="RNA polymerase sigma-70" evidence="6">
    <location>
        <begin position="467"/>
        <end position="493"/>
    </location>
</feature>
<dbReference type="GO" id="GO:0003677">
    <property type="term" value="F:DNA binding"/>
    <property type="evidence" value="ECO:0007669"/>
    <property type="project" value="UniProtKB-KW"/>
</dbReference>
<dbReference type="InterPro" id="IPR009042">
    <property type="entry name" value="RNA_pol_sigma70_r1_2"/>
</dbReference>
<dbReference type="PANTHER" id="PTHR30603">
    <property type="entry name" value="RNA POLYMERASE SIGMA FACTOR RPO"/>
    <property type="match status" value="1"/>
</dbReference>
<feature type="transmembrane region" description="Helical" evidence="5">
    <location>
        <begin position="12"/>
        <end position="36"/>
    </location>
</feature>
<dbReference type="InterPro" id="IPR007630">
    <property type="entry name" value="RNA_pol_sigma70_r4"/>
</dbReference>
<evidence type="ECO:0000256" key="5">
    <source>
        <dbReference type="SAM" id="Phobius"/>
    </source>
</evidence>
<keyword evidence="5" id="KW-0812">Transmembrane</keyword>
<dbReference type="InterPro" id="IPR013325">
    <property type="entry name" value="RNA_pol_sigma_r2"/>
</dbReference>
<dbReference type="Proteomes" id="UP000192634">
    <property type="component" value="Unassembled WGS sequence"/>
</dbReference>
<dbReference type="CDD" id="cd06171">
    <property type="entry name" value="Sigma70_r4"/>
    <property type="match status" value="1"/>
</dbReference>
<name>A0A1W2A8B3_9MICO</name>
<proteinExistence type="predicted"/>
<organism evidence="7 8">
    <name type="scientific">Janibacter indicus</name>
    <dbReference type="NCBI Taxonomy" id="857417"/>
    <lineage>
        <taxon>Bacteria</taxon>
        <taxon>Bacillati</taxon>
        <taxon>Actinomycetota</taxon>
        <taxon>Actinomycetes</taxon>
        <taxon>Micrococcales</taxon>
        <taxon>Intrasporangiaceae</taxon>
        <taxon>Janibacter</taxon>
    </lineage>
</organism>
<dbReference type="PRINTS" id="PR00046">
    <property type="entry name" value="SIGMA70FCT"/>
</dbReference>
<dbReference type="InterPro" id="IPR007627">
    <property type="entry name" value="RNA_pol_sigma70_r2"/>
</dbReference>
<sequence length="500" mass="55143">MDHHHRNPWATAGRVLAALITTAAAVCSVVLALLVVESRLGPTSNDPHGYTLIFGSLLLVPTSIDGGAPSPSSHRGGGVRRARLPPWPRSSGSWWHSWWRGSPCPADAPPASPNVVSGHRLTVLMTDMVMRPAVQPAGVGAVSRLRPQATSRLDLREAHIDIDAEISALEAHLAERLAAREAQTTEDTTPWVLDHSDDEWTSSGAVGQSAFGRRAHRTPLLTAEQEVVLARRIEAGAFAQQRLDSGVELRRTERRGLEHVVRTADEAREQMILANVRLVTSIARKALPRVGHGMQFDDVQQAGLMGLMRAVDKFDHTLGHKFSTYATWWIKQSIGRAIDDEARVVRIPVHALESARRIDTPRRREGLTWQECLADPGRLGVDVTRDDVARARAHLRPCLSLDQVGAELDVVDDDPGLDPIEQCIDRLDDEADVHDLLESLVELPGLGTRAVTVLQLRHGLTGQPPMTLDEIGKRFGVTRERIRQIEKRALDALRERVETR</sequence>
<accession>A0A1W2A8B3</accession>
<protein>
    <submittedName>
        <fullName evidence="7">RNA polymerase sigma factor, sigma-70 family</fullName>
    </submittedName>
</protein>
<keyword evidence="4" id="KW-0804">Transcription</keyword>
<dbReference type="NCBIfam" id="TIGR02937">
    <property type="entry name" value="sigma70-ECF"/>
    <property type="match status" value="1"/>
</dbReference>
<dbReference type="GO" id="GO:0016987">
    <property type="term" value="F:sigma factor activity"/>
    <property type="evidence" value="ECO:0007669"/>
    <property type="project" value="UniProtKB-KW"/>
</dbReference>
<dbReference type="Gene3D" id="1.10.601.10">
    <property type="entry name" value="RNA Polymerase Primary Sigma Factor"/>
    <property type="match status" value="1"/>
</dbReference>
<reference evidence="7 8" key="1">
    <citation type="submission" date="2017-04" db="EMBL/GenBank/DDBJ databases">
        <authorList>
            <person name="Afonso C.L."/>
            <person name="Miller P.J."/>
            <person name="Scott M.A."/>
            <person name="Spackman E."/>
            <person name="Goraichik I."/>
            <person name="Dimitrov K.M."/>
            <person name="Suarez D.L."/>
            <person name="Swayne D.E."/>
        </authorList>
    </citation>
    <scope>NUCLEOTIDE SEQUENCE [LARGE SCALE GENOMIC DNA]</scope>
    <source>
        <strain evidence="7 8">CGMCC 1.12511</strain>
    </source>
</reference>
<keyword evidence="5" id="KW-0472">Membrane</keyword>
<dbReference type="GO" id="GO:0006352">
    <property type="term" value="P:DNA-templated transcription initiation"/>
    <property type="evidence" value="ECO:0007669"/>
    <property type="project" value="InterPro"/>
</dbReference>
<dbReference type="EMBL" id="FWXN01000005">
    <property type="protein sequence ID" value="SMC56979.1"/>
    <property type="molecule type" value="Genomic_DNA"/>
</dbReference>
<evidence type="ECO:0000256" key="3">
    <source>
        <dbReference type="ARBA" id="ARBA00023125"/>
    </source>
</evidence>
<evidence type="ECO:0000259" key="6">
    <source>
        <dbReference type="PROSITE" id="PS00716"/>
    </source>
</evidence>
<evidence type="ECO:0000313" key="8">
    <source>
        <dbReference type="Proteomes" id="UP000192634"/>
    </source>
</evidence>
<dbReference type="Gene3D" id="1.10.10.10">
    <property type="entry name" value="Winged helix-like DNA-binding domain superfamily/Winged helix DNA-binding domain"/>
    <property type="match status" value="1"/>
</dbReference>
<dbReference type="InterPro" id="IPR000943">
    <property type="entry name" value="RNA_pol_sigma70"/>
</dbReference>
<dbReference type="InterPro" id="IPR036388">
    <property type="entry name" value="WH-like_DNA-bd_sf"/>
</dbReference>
<dbReference type="Pfam" id="PF00140">
    <property type="entry name" value="Sigma70_r1_2"/>
    <property type="match status" value="1"/>
</dbReference>
<evidence type="ECO:0000313" key="7">
    <source>
        <dbReference type="EMBL" id="SMC56979.1"/>
    </source>
</evidence>
<evidence type="ECO:0000256" key="1">
    <source>
        <dbReference type="ARBA" id="ARBA00023015"/>
    </source>
</evidence>
<dbReference type="InterPro" id="IPR013324">
    <property type="entry name" value="RNA_pol_sigma_r3/r4-like"/>
</dbReference>
<dbReference type="SUPFAM" id="SSF88659">
    <property type="entry name" value="Sigma3 and sigma4 domains of RNA polymerase sigma factors"/>
    <property type="match status" value="1"/>
</dbReference>
<evidence type="ECO:0000256" key="4">
    <source>
        <dbReference type="ARBA" id="ARBA00023163"/>
    </source>
</evidence>
<keyword evidence="3" id="KW-0238">DNA-binding</keyword>